<feature type="transmembrane region" description="Helical" evidence="2">
    <location>
        <begin position="79"/>
        <end position="97"/>
    </location>
</feature>
<gene>
    <name evidence="3" type="ORF">CC86DRAFT_424751</name>
</gene>
<keyword evidence="2" id="KW-0812">Transmembrane</keyword>
<keyword evidence="2" id="KW-0472">Membrane</keyword>
<reference evidence="3" key="1">
    <citation type="journal article" date="2020" name="Stud. Mycol.">
        <title>101 Dothideomycetes genomes: a test case for predicting lifestyles and emergence of pathogens.</title>
        <authorList>
            <person name="Haridas S."/>
            <person name="Albert R."/>
            <person name="Binder M."/>
            <person name="Bloem J."/>
            <person name="Labutti K."/>
            <person name="Salamov A."/>
            <person name="Andreopoulos B."/>
            <person name="Baker S."/>
            <person name="Barry K."/>
            <person name="Bills G."/>
            <person name="Bluhm B."/>
            <person name="Cannon C."/>
            <person name="Castanera R."/>
            <person name="Culley D."/>
            <person name="Daum C."/>
            <person name="Ezra D."/>
            <person name="Gonzalez J."/>
            <person name="Henrissat B."/>
            <person name="Kuo A."/>
            <person name="Liang C."/>
            <person name="Lipzen A."/>
            <person name="Lutzoni F."/>
            <person name="Magnuson J."/>
            <person name="Mondo S."/>
            <person name="Nolan M."/>
            <person name="Ohm R."/>
            <person name="Pangilinan J."/>
            <person name="Park H.-J."/>
            <person name="Ramirez L."/>
            <person name="Alfaro M."/>
            <person name="Sun H."/>
            <person name="Tritt A."/>
            <person name="Yoshinaga Y."/>
            <person name="Zwiers L.-H."/>
            <person name="Turgeon B."/>
            <person name="Goodwin S."/>
            <person name="Spatafora J."/>
            <person name="Crous P."/>
            <person name="Grigoriev I."/>
        </authorList>
    </citation>
    <scope>NUCLEOTIDE SEQUENCE</scope>
    <source>
        <strain evidence="3">CBS 113818</strain>
    </source>
</reference>
<proteinExistence type="predicted"/>
<protein>
    <submittedName>
        <fullName evidence="3">Uncharacterized protein</fullName>
    </submittedName>
</protein>
<sequence>MYYQNNLAYAASSSSSGEDWEFDYEFSSEEGSTFESDINTPSSPSSEHSSWEDVASSSAGEPDFVYAYNDPSLDSLSNISVYTLFILAMFLAIAVSLHELKPGSTVNPATVTILDPTVLVHHSTTTVTATTTATPSPVITTATATVTVTATPSPTNAYQHALEDIQAYLSHTSHARFSSADMEIQAAASHLVRLRLEMLQAELAMIGDTTKYLGQQLRVAWTQLTTAESRPENLQRISRTEIEAEARRADEQPRAQKTTAAAQTNLDANIAWFESKGRRIRQLTPKQQANIARLTPEQQANIAKAQANGAIIMTGKELLENARQRTSLRRRTMVMAKMMAEVDGL</sequence>
<keyword evidence="2" id="KW-1133">Transmembrane helix</keyword>
<evidence type="ECO:0000313" key="4">
    <source>
        <dbReference type="Proteomes" id="UP000799424"/>
    </source>
</evidence>
<feature type="compositionally biased region" description="Low complexity" evidence="1">
    <location>
        <begin position="29"/>
        <end position="48"/>
    </location>
</feature>
<evidence type="ECO:0000256" key="1">
    <source>
        <dbReference type="SAM" id="MobiDB-lite"/>
    </source>
</evidence>
<name>A0A6A7AHA2_9PLEO</name>
<keyword evidence="4" id="KW-1185">Reference proteome</keyword>
<organism evidence="3 4">
    <name type="scientific">Ophiobolus disseminans</name>
    <dbReference type="NCBI Taxonomy" id="1469910"/>
    <lineage>
        <taxon>Eukaryota</taxon>
        <taxon>Fungi</taxon>
        <taxon>Dikarya</taxon>
        <taxon>Ascomycota</taxon>
        <taxon>Pezizomycotina</taxon>
        <taxon>Dothideomycetes</taxon>
        <taxon>Pleosporomycetidae</taxon>
        <taxon>Pleosporales</taxon>
        <taxon>Pleosporineae</taxon>
        <taxon>Phaeosphaeriaceae</taxon>
        <taxon>Ophiobolus</taxon>
    </lineage>
</organism>
<dbReference type="AlphaFoldDB" id="A0A6A7AHA2"/>
<dbReference type="EMBL" id="MU006217">
    <property type="protein sequence ID" value="KAF2832304.1"/>
    <property type="molecule type" value="Genomic_DNA"/>
</dbReference>
<dbReference type="Proteomes" id="UP000799424">
    <property type="component" value="Unassembled WGS sequence"/>
</dbReference>
<accession>A0A6A7AHA2</accession>
<evidence type="ECO:0000313" key="3">
    <source>
        <dbReference type="EMBL" id="KAF2832304.1"/>
    </source>
</evidence>
<evidence type="ECO:0000256" key="2">
    <source>
        <dbReference type="SAM" id="Phobius"/>
    </source>
</evidence>
<feature type="region of interest" description="Disordered" evidence="1">
    <location>
        <begin position="26"/>
        <end position="55"/>
    </location>
</feature>